<gene>
    <name evidence="1" type="ORF">CWR43_35630</name>
</gene>
<accession>A0A2N0CYM8</accession>
<evidence type="ECO:0000313" key="1">
    <source>
        <dbReference type="EMBL" id="PKA38908.1"/>
    </source>
</evidence>
<name>A0A2N0CYM8_RHISU</name>
<dbReference type="RefSeq" id="WP_100773298.1">
    <property type="nucleotide sequence ID" value="NZ_PIQN01000038.1"/>
</dbReference>
<reference evidence="1 2" key="1">
    <citation type="submission" date="2017-11" db="EMBL/GenBank/DDBJ databases">
        <authorList>
            <person name="Han C.G."/>
        </authorList>
    </citation>
    <scope>NUCLEOTIDE SEQUENCE [LARGE SCALE GENOMIC DNA]</scope>
    <source>
        <strain evidence="1 2">HCNT1</strain>
    </source>
</reference>
<sequence>MPDFTIETTYHLPVFRHRTYEADTLDEACRAAIEDDSWDIAEKDVDSSGAIHITGIWDGAHAAYAGPPLQIPPQFDEPVQRRARHFEILLGLLKILFDDVRAARSPSLDWFDRSAWAIARGEAILAGDADPEEPVNLPKPSHVLVTLQENRVRDAITAVLEVDPNFKGLTPEAVTDDEVHAACLSLVARMDFSDVVGNAEFQAALLAIRSTHRRLASD</sequence>
<dbReference type="Proteomes" id="UP000232164">
    <property type="component" value="Unassembled WGS sequence"/>
</dbReference>
<protein>
    <submittedName>
        <fullName evidence="1">Uncharacterized protein</fullName>
    </submittedName>
</protein>
<reference evidence="1 2" key="2">
    <citation type="submission" date="2017-12" db="EMBL/GenBank/DDBJ databases">
        <title>Genome sequence of Rhizobium sullae HCNT1 isolated from Sulla coronaria nodules and featuring peculiar denitrification phenotypes.</title>
        <authorList>
            <person name="De Diego-Diaz B."/>
            <person name="Treu L."/>
            <person name="Campanaro S."/>
            <person name="Da Silva Duarte V."/>
            <person name="Basaglia M."/>
            <person name="Favaro L."/>
            <person name="Casella S."/>
            <person name="Squartini A."/>
        </authorList>
    </citation>
    <scope>NUCLEOTIDE SEQUENCE [LARGE SCALE GENOMIC DNA]</scope>
    <source>
        <strain evidence="1 2">HCNT1</strain>
    </source>
</reference>
<dbReference type="EMBL" id="PIQN01000038">
    <property type="protein sequence ID" value="PKA38908.1"/>
    <property type="molecule type" value="Genomic_DNA"/>
</dbReference>
<evidence type="ECO:0000313" key="2">
    <source>
        <dbReference type="Proteomes" id="UP000232164"/>
    </source>
</evidence>
<dbReference type="AlphaFoldDB" id="A0A2N0CYM8"/>
<proteinExistence type="predicted"/>
<organism evidence="1 2">
    <name type="scientific">Rhizobium sullae</name>
    <name type="common">Rhizobium hedysari</name>
    <dbReference type="NCBI Taxonomy" id="50338"/>
    <lineage>
        <taxon>Bacteria</taxon>
        <taxon>Pseudomonadati</taxon>
        <taxon>Pseudomonadota</taxon>
        <taxon>Alphaproteobacteria</taxon>
        <taxon>Hyphomicrobiales</taxon>
        <taxon>Rhizobiaceae</taxon>
        <taxon>Rhizobium/Agrobacterium group</taxon>
        <taxon>Rhizobium</taxon>
    </lineage>
</organism>
<comment type="caution">
    <text evidence="1">The sequence shown here is derived from an EMBL/GenBank/DDBJ whole genome shotgun (WGS) entry which is preliminary data.</text>
</comment>